<feature type="compositionally biased region" description="Acidic residues" evidence="1">
    <location>
        <begin position="217"/>
        <end position="229"/>
    </location>
</feature>
<feature type="compositionally biased region" description="Low complexity" evidence="1">
    <location>
        <begin position="542"/>
        <end position="559"/>
    </location>
</feature>
<evidence type="ECO:0000256" key="1">
    <source>
        <dbReference type="SAM" id="MobiDB-lite"/>
    </source>
</evidence>
<feature type="compositionally biased region" description="Polar residues" evidence="1">
    <location>
        <begin position="595"/>
        <end position="605"/>
    </location>
</feature>
<keyword evidence="4" id="KW-1185">Reference proteome</keyword>
<reference evidence="3 4" key="1">
    <citation type="submission" date="2020-10" db="EMBL/GenBank/DDBJ databases">
        <title>The Coptis chinensis genome and diversification of protoberbering-type alkaloids.</title>
        <authorList>
            <person name="Wang B."/>
            <person name="Shu S."/>
            <person name="Song C."/>
            <person name="Liu Y."/>
        </authorList>
    </citation>
    <scope>NUCLEOTIDE SEQUENCE [LARGE SCALE GENOMIC DNA]</scope>
    <source>
        <strain evidence="3">HL-2020</strain>
        <tissue evidence="3">Leaf</tissue>
    </source>
</reference>
<name>A0A835M7B4_9MAGN</name>
<proteinExistence type="predicted"/>
<gene>
    <name evidence="3" type="ORF">IFM89_031191</name>
</gene>
<protein>
    <recommendedName>
        <fullName evidence="2">Zinc finger PMZ-type domain-containing protein</fullName>
    </recommendedName>
</protein>
<feature type="domain" description="Zinc finger PMZ-type" evidence="2">
    <location>
        <begin position="492"/>
        <end position="515"/>
    </location>
</feature>
<feature type="region of interest" description="Disordered" evidence="1">
    <location>
        <begin position="217"/>
        <end position="236"/>
    </location>
</feature>
<accession>A0A835M7B4</accession>
<evidence type="ECO:0000313" key="4">
    <source>
        <dbReference type="Proteomes" id="UP000631114"/>
    </source>
</evidence>
<dbReference type="PANTHER" id="PTHR31973">
    <property type="entry name" value="POLYPROTEIN, PUTATIVE-RELATED"/>
    <property type="match status" value="1"/>
</dbReference>
<feature type="region of interest" description="Disordered" evidence="1">
    <location>
        <begin position="594"/>
        <end position="632"/>
    </location>
</feature>
<evidence type="ECO:0000313" key="3">
    <source>
        <dbReference type="EMBL" id="KAF9622388.1"/>
    </source>
</evidence>
<dbReference type="OrthoDB" id="1937322at2759"/>
<dbReference type="InterPro" id="IPR006564">
    <property type="entry name" value="Znf_PMZ"/>
</dbReference>
<organism evidence="3 4">
    <name type="scientific">Coptis chinensis</name>
    <dbReference type="NCBI Taxonomy" id="261450"/>
    <lineage>
        <taxon>Eukaryota</taxon>
        <taxon>Viridiplantae</taxon>
        <taxon>Streptophyta</taxon>
        <taxon>Embryophyta</taxon>
        <taxon>Tracheophyta</taxon>
        <taxon>Spermatophyta</taxon>
        <taxon>Magnoliopsida</taxon>
        <taxon>Ranunculales</taxon>
        <taxon>Ranunculaceae</taxon>
        <taxon>Coptidoideae</taxon>
        <taxon>Coptis</taxon>
    </lineage>
</organism>
<dbReference type="Pfam" id="PF03108">
    <property type="entry name" value="DBD_Tnp_Mut"/>
    <property type="match status" value="1"/>
</dbReference>
<sequence>MKRKREINIKDGNSEEIPSDKLKFNVGIFPSKNIRVHYGGSWSESPEGYGKFSAYDYTGGRSIVLDDVSEEGIFLDGWLLSILESIPNPFGYTINLVPDPLFLRNGVRIPVENDSDSLMMMREGDIDDTRFLNVFINFEVLVPPPNEDIDELDHIFPTPHISEVKHKKKKKGTFMYDINDLSEEELDPIPPMVEDEDVLIEEEYDVLNPNNINIDEIAPEEGYQSDESESERSEGYEPQHEEFEKLTHEIIDEADGELPPVQIEIEEPYVGMEWSTIQKCKTYLRTYAIANRFEFRGKKNDGDRVRLNCKGEECTWTFYARASKSKKKDGKITREVFEELCWGAARAFRLSDCNKFLDDLEKVDKKAINWLKKRDVTTWCRSHFWAHTKSEHITNNFSESFNQWIMDLRDKPVCTFVEESNLMLMTLRRKRRIKAMEMDINDVVPRVKAIHEKQIFFIKEYTYISAADHMFTVLGSHGSRWLVNLDAHKYECKVWQLTGIPCMHAVCIIEQRRLNYARQPGRPKKNRRKDVDEQTQAGDGHNASQAGAGQNASQAGEGQNDSEPAAKPKQIRRCSKCHSSSHNIRTCPEQAKLNAETTQGQSATEAPQAHEGAQASASNKKRPRNKKQPSTPIVNLKLKCPILQYQKHKHMNVQVNQREVQKKDFISSHHQQAIEEGGTI</sequence>
<comment type="caution">
    <text evidence="3">The sequence shown here is derived from an EMBL/GenBank/DDBJ whole genome shotgun (WGS) entry which is preliminary data.</text>
</comment>
<feature type="region of interest" description="Disordered" evidence="1">
    <location>
        <begin position="518"/>
        <end position="582"/>
    </location>
</feature>
<dbReference type="AlphaFoldDB" id="A0A835M7B4"/>
<evidence type="ECO:0000259" key="2">
    <source>
        <dbReference type="SMART" id="SM00575"/>
    </source>
</evidence>
<dbReference type="EMBL" id="JADFTS010000002">
    <property type="protein sequence ID" value="KAF9622388.1"/>
    <property type="molecule type" value="Genomic_DNA"/>
</dbReference>
<dbReference type="PANTHER" id="PTHR31973:SF189">
    <property type="entry name" value="TRANSPOSASE, MUDR, PLANT, MULE TRANSPOSASE DOMAIN PROTEIN-RELATED"/>
    <property type="match status" value="1"/>
</dbReference>
<dbReference type="Proteomes" id="UP000631114">
    <property type="component" value="Unassembled WGS sequence"/>
</dbReference>
<dbReference type="SMART" id="SM00575">
    <property type="entry name" value="ZnF_PMZ"/>
    <property type="match status" value="1"/>
</dbReference>
<dbReference type="GO" id="GO:0008270">
    <property type="term" value="F:zinc ion binding"/>
    <property type="evidence" value="ECO:0007669"/>
    <property type="project" value="InterPro"/>
</dbReference>
<dbReference type="InterPro" id="IPR004332">
    <property type="entry name" value="Transposase_MuDR"/>
</dbReference>